<evidence type="ECO:0000256" key="1">
    <source>
        <dbReference type="SAM" id="Phobius"/>
    </source>
</evidence>
<dbReference type="EMBL" id="CAACVJ010000208">
    <property type="protein sequence ID" value="VEP14769.1"/>
    <property type="molecule type" value="Genomic_DNA"/>
</dbReference>
<protein>
    <recommendedName>
        <fullName evidence="4">Tetratricopeptide repeat protein</fullName>
    </recommendedName>
</protein>
<dbReference type="RefSeq" id="WP_144873573.1">
    <property type="nucleotide sequence ID" value="NZ_LR214029.1"/>
</dbReference>
<dbReference type="AlphaFoldDB" id="A0A563VTR7"/>
<gene>
    <name evidence="2" type="ORF">H1P_2860002</name>
</gene>
<evidence type="ECO:0000313" key="2">
    <source>
        <dbReference type="EMBL" id="VEP14769.1"/>
    </source>
</evidence>
<keyword evidence="1" id="KW-1133">Transmembrane helix</keyword>
<organism evidence="2 3">
    <name type="scientific">Hyella patelloides LEGE 07179</name>
    <dbReference type="NCBI Taxonomy" id="945734"/>
    <lineage>
        <taxon>Bacteria</taxon>
        <taxon>Bacillati</taxon>
        <taxon>Cyanobacteriota</taxon>
        <taxon>Cyanophyceae</taxon>
        <taxon>Pleurocapsales</taxon>
        <taxon>Hyellaceae</taxon>
        <taxon>Hyella</taxon>
    </lineage>
</organism>
<evidence type="ECO:0008006" key="4">
    <source>
        <dbReference type="Google" id="ProtNLM"/>
    </source>
</evidence>
<name>A0A563VTR7_9CYAN</name>
<dbReference type="Proteomes" id="UP000320055">
    <property type="component" value="Unassembled WGS sequence"/>
</dbReference>
<evidence type="ECO:0000313" key="3">
    <source>
        <dbReference type="Proteomes" id="UP000320055"/>
    </source>
</evidence>
<keyword evidence="1" id="KW-0812">Transmembrane</keyword>
<sequence>MWFKKSINLQHFTYLVTFIISTIAIILLQGDRYQKVAAEIENPDYIKQEKELQTALNLRRIIPTFGFNNLVADSFYLEFVQYFGDETARKATGYSLTSEYFSAISERDPQFTEAYFTLSAANSMYAGKAEETVNLMNQILQTTPQKIENSHLLWTLKAIDESIFLGDIQAAHYSYSQAAKSARQQHGKTSTVVTLNQEKAQFLATKPDTTEAQIIAWKSVLPHVVKENEKQAIRDYIKALEGK</sequence>
<keyword evidence="1" id="KW-0472">Membrane</keyword>
<dbReference type="OrthoDB" id="581817at2"/>
<feature type="transmembrane region" description="Helical" evidence="1">
    <location>
        <begin position="12"/>
        <end position="30"/>
    </location>
</feature>
<accession>A0A563VTR7</accession>
<reference evidence="2 3" key="1">
    <citation type="submission" date="2019-01" db="EMBL/GenBank/DDBJ databases">
        <authorList>
            <person name="Brito A."/>
        </authorList>
    </citation>
    <scope>NUCLEOTIDE SEQUENCE [LARGE SCALE GENOMIC DNA]</scope>
    <source>
        <strain evidence="2">1</strain>
    </source>
</reference>
<proteinExistence type="predicted"/>
<keyword evidence="3" id="KW-1185">Reference proteome</keyword>